<organism evidence="1 2">
    <name type="scientific">Candidatus Daviesbacteria bacterium GW2011_GWF2_38_6</name>
    <dbReference type="NCBI Taxonomy" id="1618432"/>
    <lineage>
        <taxon>Bacteria</taxon>
        <taxon>Candidatus Daviesiibacteriota</taxon>
    </lineage>
</organism>
<gene>
    <name evidence="1" type="ORF">US99_C0051G0004</name>
</gene>
<accession>A0A0G0MTL5</accession>
<dbReference type="AlphaFoldDB" id="A0A0G0MTL5"/>
<evidence type="ECO:0000313" key="2">
    <source>
        <dbReference type="Proteomes" id="UP000034324"/>
    </source>
</evidence>
<comment type="caution">
    <text evidence="1">The sequence shown here is derived from an EMBL/GenBank/DDBJ whole genome shotgun (WGS) entry which is preliminary data.</text>
</comment>
<reference evidence="1 2" key="1">
    <citation type="journal article" date="2015" name="Nature">
        <title>rRNA introns, odd ribosomes, and small enigmatic genomes across a large radiation of phyla.</title>
        <authorList>
            <person name="Brown C.T."/>
            <person name="Hug L.A."/>
            <person name="Thomas B.C."/>
            <person name="Sharon I."/>
            <person name="Castelle C.J."/>
            <person name="Singh A."/>
            <person name="Wilkins M.J."/>
            <person name="Williams K.H."/>
            <person name="Banfield J.F."/>
        </authorList>
    </citation>
    <scope>NUCLEOTIDE SEQUENCE [LARGE SCALE GENOMIC DNA]</scope>
</reference>
<dbReference type="Proteomes" id="UP000034324">
    <property type="component" value="Unassembled WGS sequence"/>
</dbReference>
<sequence length="226" mass="25761">MIFWIILFAVIVFISFLLALRSMADFEESPIEKKHQYSLFLIRNSQFLNKVILDSIHELILKDGLLISLERLIKGGESALVIYGPQEILRNFEVLNFLELEDYTGIDQVALQAWEIGVRKQEKIESIGSFFKSLPRLSGNEQLWWQLVLKAENSPGENKFFQGQIRLVTSSASPEIKNGAANGLTKVPKPFTKEQVIGFYQKRSFIQNKYNPILGSKAVLELLALV</sequence>
<dbReference type="EMBL" id="LBVC01000051">
    <property type="protein sequence ID" value="KKQ77024.1"/>
    <property type="molecule type" value="Genomic_DNA"/>
</dbReference>
<protein>
    <submittedName>
        <fullName evidence="1">Uncharacterized protein</fullName>
    </submittedName>
</protein>
<proteinExistence type="predicted"/>
<evidence type="ECO:0000313" key="1">
    <source>
        <dbReference type="EMBL" id="KKQ77024.1"/>
    </source>
</evidence>
<name>A0A0G0MTL5_9BACT</name>